<evidence type="ECO:0000256" key="1">
    <source>
        <dbReference type="SAM" id="MobiDB-lite"/>
    </source>
</evidence>
<feature type="region of interest" description="Disordered" evidence="1">
    <location>
        <begin position="1"/>
        <end position="22"/>
    </location>
</feature>
<reference evidence="2 3" key="1">
    <citation type="journal article" date="2019" name="Genome Biol. Evol.">
        <title>Insights into the evolution of the New World diploid cottons (Gossypium, subgenus Houzingenia) based on genome sequencing.</title>
        <authorList>
            <person name="Grover C.E."/>
            <person name="Arick M.A. 2nd"/>
            <person name="Thrash A."/>
            <person name="Conover J.L."/>
            <person name="Sanders W.S."/>
            <person name="Peterson D.G."/>
            <person name="Frelichowski J.E."/>
            <person name="Scheffler J.A."/>
            <person name="Scheffler B.E."/>
            <person name="Wendel J.F."/>
        </authorList>
    </citation>
    <scope>NUCLEOTIDE SEQUENCE [LARGE SCALE GENOMIC DNA]</scope>
    <source>
        <strain evidence="2">157</strain>
        <tissue evidence="2">Leaf</tissue>
    </source>
</reference>
<keyword evidence="3" id="KW-1185">Reference proteome</keyword>
<sequence length="75" mass="8549">MASEHIPARQPESQIMHDNTPYADEGDEVPFVSLCLSFIPRHDCVSFIVVERVLGWIMKLFPGGPSRRRTDKHIS</sequence>
<name>A0A7J8M297_9ROSI</name>
<dbReference type="Proteomes" id="UP000593572">
    <property type="component" value="Unassembled WGS sequence"/>
</dbReference>
<protein>
    <submittedName>
        <fullName evidence="2">Uncharacterized protein</fullName>
    </submittedName>
</protein>
<comment type="caution">
    <text evidence="2">The sequence shown here is derived from an EMBL/GenBank/DDBJ whole genome shotgun (WGS) entry which is preliminary data.</text>
</comment>
<proteinExistence type="predicted"/>
<dbReference type="PANTHER" id="PTHR47490">
    <property type="entry name" value="PROTEIN BLISTER"/>
    <property type="match status" value="1"/>
</dbReference>
<dbReference type="GO" id="GO:0040008">
    <property type="term" value="P:regulation of growth"/>
    <property type="evidence" value="ECO:0007669"/>
    <property type="project" value="InterPro"/>
</dbReference>
<dbReference type="PANTHER" id="PTHR47490:SF2">
    <property type="entry name" value="PROTEIN BLISTER"/>
    <property type="match status" value="1"/>
</dbReference>
<accession>A0A7J8M297</accession>
<dbReference type="InterPro" id="IPR044194">
    <property type="entry name" value="BLISTER"/>
</dbReference>
<evidence type="ECO:0000313" key="2">
    <source>
        <dbReference type="EMBL" id="MBA0558848.1"/>
    </source>
</evidence>
<evidence type="ECO:0000313" key="3">
    <source>
        <dbReference type="Proteomes" id="UP000593572"/>
    </source>
</evidence>
<gene>
    <name evidence="2" type="ORF">Golob_015844</name>
</gene>
<dbReference type="EMBL" id="JABEZX010000006">
    <property type="protein sequence ID" value="MBA0558848.1"/>
    <property type="molecule type" value="Genomic_DNA"/>
</dbReference>
<organism evidence="2 3">
    <name type="scientific">Gossypium lobatum</name>
    <dbReference type="NCBI Taxonomy" id="34289"/>
    <lineage>
        <taxon>Eukaryota</taxon>
        <taxon>Viridiplantae</taxon>
        <taxon>Streptophyta</taxon>
        <taxon>Embryophyta</taxon>
        <taxon>Tracheophyta</taxon>
        <taxon>Spermatophyta</taxon>
        <taxon>Magnoliopsida</taxon>
        <taxon>eudicotyledons</taxon>
        <taxon>Gunneridae</taxon>
        <taxon>Pentapetalae</taxon>
        <taxon>rosids</taxon>
        <taxon>malvids</taxon>
        <taxon>Malvales</taxon>
        <taxon>Malvaceae</taxon>
        <taxon>Malvoideae</taxon>
        <taxon>Gossypium</taxon>
    </lineage>
</organism>
<dbReference type="AlphaFoldDB" id="A0A7J8M297"/>